<keyword evidence="3" id="KW-1185">Reference proteome</keyword>
<organism evidence="2 3">
    <name type="scientific">Populus tomentosa</name>
    <name type="common">Chinese white poplar</name>
    <dbReference type="NCBI Taxonomy" id="118781"/>
    <lineage>
        <taxon>Eukaryota</taxon>
        <taxon>Viridiplantae</taxon>
        <taxon>Streptophyta</taxon>
        <taxon>Embryophyta</taxon>
        <taxon>Tracheophyta</taxon>
        <taxon>Spermatophyta</taxon>
        <taxon>Magnoliopsida</taxon>
        <taxon>eudicotyledons</taxon>
        <taxon>Gunneridae</taxon>
        <taxon>Pentapetalae</taxon>
        <taxon>rosids</taxon>
        <taxon>fabids</taxon>
        <taxon>Malpighiales</taxon>
        <taxon>Salicaceae</taxon>
        <taxon>Saliceae</taxon>
        <taxon>Populus</taxon>
    </lineage>
</organism>
<evidence type="ECO:0000313" key="3">
    <source>
        <dbReference type="Proteomes" id="UP000886885"/>
    </source>
</evidence>
<proteinExistence type="predicted"/>
<dbReference type="Proteomes" id="UP000886885">
    <property type="component" value="Chromosome 6D"/>
</dbReference>
<evidence type="ECO:0000256" key="1">
    <source>
        <dbReference type="SAM" id="MobiDB-lite"/>
    </source>
</evidence>
<accession>A0A8X7ZN14</accession>
<feature type="region of interest" description="Disordered" evidence="1">
    <location>
        <begin position="53"/>
        <end position="74"/>
    </location>
</feature>
<reference evidence="2" key="1">
    <citation type="journal article" date="2020" name="bioRxiv">
        <title>Hybrid origin of Populus tomentosa Carr. identified through genome sequencing and phylogenomic analysis.</title>
        <authorList>
            <person name="An X."/>
            <person name="Gao K."/>
            <person name="Chen Z."/>
            <person name="Li J."/>
            <person name="Yang X."/>
            <person name="Yang X."/>
            <person name="Zhou J."/>
            <person name="Guo T."/>
            <person name="Zhao T."/>
            <person name="Huang S."/>
            <person name="Miao D."/>
            <person name="Khan W.U."/>
            <person name="Rao P."/>
            <person name="Ye M."/>
            <person name="Lei B."/>
            <person name="Liao W."/>
            <person name="Wang J."/>
            <person name="Ji L."/>
            <person name="Li Y."/>
            <person name="Guo B."/>
            <person name="Mustafa N.S."/>
            <person name="Li S."/>
            <person name="Yun Q."/>
            <person name="Keller S.R."/>
            <person name="Mao J."/>
            <person name="Zhang R."/>
            <person name="Strauss S.H."/>
        </authorList>
    </citation>
    <scope>NUCLEOTIDE SEQUENCE</scope>
    <source>
        <strain evidence="2">GM15</strain>
        <tissue evidence="2">Leaf</tissue>
    </source>
</reference>
<dbReference type="AlphaFoldDB" id="A0A8X7ZN14"/>
<evidence type="ECO:0000313" key="2">
    <source>
        <dbReference type="EMBL" id="KAG6770822.1"/>
    </source>
</evidence>
<name>A0A8X7ZN14_POPTO</name>
<protein>
    <submittedName>
        <fullName evidence="2">Uncharacterized protein</fullName>
    </submittedName>
</protein>
<gene>
    <name evidence="2" type="ORF">POTOM_026520</name>
</gene>
<dbReference type="OrthoDB" id="1892673at2759"/>
<dbReference type="EMBL" id="JAAWWB010000012">
    <property type="protein sequence ID" value="KAG6770822.1"/>
    <property type="molecule type" value="Genomic_DNA"/>
</dbReference>
<comment type="caution">
    <text evidence="2">The sequence shown here is derived from an EMBL/GenBank/DDBJ whole genome shotgun (WGS) entry which is preliminary data.</text>
</comment>
<sequence>MMQKAKSPIRASHVWIAMMQVERSKPGNGSWSYRVRVITAAIGCMLHAKKKPEATARDVAKAATGTADPRDTHPRKYIERAVKSFVLGRT</sequence>